<dbReference type="EMBL" id="VTYN01000029">
    <property type="protein sequence ID" value="NOH50419.1"/>
    <property type="molecule type" value="Genomic_DNA"/>
</dbReference>
<gene>
    <name evidence="2" type="ORF">F0262_20450</name>
</gene>
<sequence>MLHPVNLLPWREAKREEHRRRFFGLLILGVFVAVGLQWAISFYFEHQQRMQQERLDYLTLYIHELDQRIADMKIAEQEHSKILTRLKVVEGLQKGRNKTTEFMNLMPSAIPSGVYVDKIKMDDREVEISGISDSTSRLATMLDNLERSSALMDVEMHSIVHGKARFGKEFQTFKVSFLFQKPASLVVARQEESQ</sequence>
<dbReference type="RefSeq" id="WP_171358989.1">
    <property type="nucleotide sequence ID" value="NZ_VTYN01000029.1"/>
</dbReference>
<comment type="caution">
    <text evidence="2">The sequence shown here is derived from an EMBL/GenBank/DDBJ whole genome shotgun (WGS) entry which is preliminary data.</text>
</comment>
<evidence type="ECO:0000313" key="2">
    <source>
        <dbReference type="EMBL" id="NOH50419.1"/>
    </source>
</evidence>
<evidence type="ECO:0000313" key="3">
    <source>
        <dbReference type="Proteomes" id="UP000572072"/>
    </source>
</evidence>
<feature type="transmembrane region" description="Helical" evidence="1">
    <location>
        <begin position="21"/>
        <end position="44"/>
    </location>
</feature>
<name>A0A7Y3ZCB6_9VIBR</name>
<dbReference type="GO" id="GO:0043107">
    <property type="term" value="P:type IV pilus-dependent motility"/>
    <property type="evidence" value="ECO:0007669"/>
    <property type="project" value="TreeGrafter"/>
</dbReference>
<dbReference type="GO" id="GO:0043683">
    <property type="term" value="P:type IV pilus assembly"/>
    <property type="evidence" value="ECO:0007669"/>
    <property type="project" value="TreeGrafter"/>
</dbReference>
<keyword evidence="1" id="KW-0812">Transmembrane</keyword>
<dbReference type="AlphaFoldDB" id="A0A7Y3ZCB6"/>
<protein>
    <submittedName>
        <fullName evidence="2">PilN domain-containing protein</fullName>
    </submittedName>
</protein>
<dbReference type="InterPro" id="IPR007813">
    <property type="entry name" value="PilN"/>
</dbReference>
<keyword evidence="1" id="KW-0472">Membrane</keyword>
<reference evidence="2 3" key="1">
    <citation type="submission" date="2019-08" db="EMBL/GenBank/DDBJ databases">
        <title>Draft genome sequencing and comparative genomics of hatchery-associated Vibrios.</title>
        <authorList>
            <person name="Kehlet-Delgado H."/>
            <person name="Mueller R.S."/>
        </authorList>
    </citation>
    <scope>NUCLEOTIDE SEQUENCE [LARGE SCALE GENOMIC DNA]</scope>
    <source>
        <strain evidence="2 3">00-78-3</strain>
    </source>
</reference>
<keyword evidence="1" id="KW-1133">Transmembrane helix</keyword>
<evidence type="ECO:0000256" key="1">
    <source>
        <dbReference type="SAM" id="Phobius"/>
    </source>
</evidence>
<dbReference type="Proteomes" id="UP000572072">
    <property type="component" value="Unassembled WGS sequence"/>
</dbReference>
<organism evidence="2 3">
    <name type="scientific">Vibrio rotiferianus</name>
    <dbReference type="NCBI Taxonomy" id="190895"/>
    <lineage>
        <taxon>Bacteria</taxon>
        <taxon>Pseudomonadati</taxon>
        <taxon>Pseudomonadota</taxon>
        <taxon>Gammaproteobacteria</taxon>
        <taxon>Vibrionales</taxon>
        <taxon>Vibrionaceae</taxon>
        <taxon>Vibrio</taxon>
    </lineage>
</organism>
<proteinExistence type="predicted"/>
<dbReference type="InterPro" id="IPR052534">
    <property type="entry name" value="Extracell_DNA_Util/SecSys_Comp"/>
</dbReference>
<dbReference type="PANTHER" id="PTHR40278:SF2">
    <property type="entry name" value="TYPE IV PILUS INNER MEMBRANE COMPONENT PILN"/>
    <property type="match status" value="1"/>
</dbReference>
<accession>A0A7Y3ZCB6</accession>
<dbReference type="Pfam" id="PF05137">
    <property type="entry name" value="PilN"/>
    <property type="match status" value="1"/>
</dbReference>
<dbReference type="PANTHER" id="PTHR40278">
    <property type="entry name" value="DNA UTILIZATION PROTEIN HOFN"/>
    <property type="match status" value="1"/>
</dbReference>